<protein>
    <submittedName>
        <fullName evidence="10">TonB-dependent receptor plug domain-containing protein</fullName>
    </submittedName>
</protein>
<dbReference type="SUPFAM" id="SSF56935">
    <property type="entry name" value="Porins"/>
    <property type="match status" value="1"/>
</dbReference>
<dbReference type="InterPro" id="IPR039426">
    <property type="entry name" value="TonB-dep_rcpt-like"/>
</dbReference>
<dbReference type="PROSITE" id="PS01156">
    <property type="entry name" value="TONB_DEPENDENT_REC_2"/>
    <property type="match status" value="1"/>
</dbReference>
<dbReference type="InterPro" id="IPR036942">
    <property type="entry name" value="Beta-barrel_TonB_sf"/>
</dbReference>
<evidence type="ECO:0000256" key="3">
    <source>
        <dbReference type="ARBA" id="ARBA00022452"/>
    </source>
</evidence>
<dbReference type="InterPro" id="IPR037066">
    <property type="entry name" value="Plug_dom_sf"/>
</dbReference>
<evidence type="ECO:0000256" key="1">
    <source>
        <dbReference type="ARBA" id="ARBA00004571"/>
    </source>
</evidence>
<keyword evidence="4" id="KW-0812">Transmembrane</keyword>
<evidence type="ECO:0000256" key="5">
    <source>
        <dbReference type="ARBA" id="ARBA00022729"/>
    </source>
</evidence>
<accession>A0ABU2ZQJ5</accession>
<evidence type="ECO:0000313" key="10">
    <source>
        <dbReference type="EMBL" id="MDT0594900.1"/>
    </source>
</evidence>
<keyword evidence="3" id="KW-1134">Transmembrane beta strand</keyword>
<organism evidence="10 11">
    <name type="scientific">Glaciecola petra</name>
    <dbReference type="NCBI Taxonomy" id="3075602"/>
    <lineage>
        <taxon>Bacteria</taxon>
        <taxon>Pseudomonadati</taxon>
        <taxon>Pseudomonadota</taxon>
        <taxon>Gammaproteobacteria</taxon>
        <taxon>Alteromonadales</taxon>
        <taxon>Alteromonadaceae</taxon>
        <taxon>Glaciecola</taxon>
    </lineage>
</organism>
<dbReference type="PANTHER" id="PTHR30069">
    <property type="entry name" value="TONB-DEPENDENT OUTER MEMBRANE RECEPTOR"/>
    <property type="match status" value="1"/>
</dbReference>
<name>A0ABU2ZQJ5_9ALTE</name>
<evidence type="ECO:0000256" key="7">
    <source>
        <dbReference type="ARBA" id="ARBA00023136"/>
    </source>
</evidence>
<dbReference type="EMBL" id="JAVRHX010000002">
    <property type="protein sequence ID" value="MDT0594900.1"/>
    <property type="molecule type" value="Genomic_DNA"/>
</dbReference>
<keyword evidence="7" id="KW-0472">Membrane</keyword>
<keyword evidence="11" id="KW-1185">Reference proteome</keyword>
<feature type="domain" description="TonB-dependent receptor plug" evidence="9">
    <location>
        <begin position="55"/>
        <end position="149"/>
    </location>
</feature>
<comment type="caution">
    <text evidence="10">The sequence shown here is derived from an EMBL/GenBank/DDBJ whole genome shotgun (WGS) entry which is preliminary data.</text>
</comment>
<dbReference type="InterPro" id="IPR010917">
    <property type="entry name" value="TonB_rcpt_CS"/>
</dbReference>
<evidence type="ECO:0000259" key="9">
    <source>
        <dbReference type="Pfam" id="PF07715"/>
    </source>
</evidence>
<keyword evidence="2" id="KW-0813">Transport</keyword>
<evidence type="ECO:0000256" key="8">
    <source>
        <dbReference type="ARBA" id="ARBA00023237"/>
    </source>
</evidence>
<evidence type="ECO:0000313" key="11">
    <source>
        <dbReference type="Proteomes" id="UP001253545"/>
    </source>
</evidence>
<keyword evidence="8" id="KW-0998">Cell outer membrane</keyword>
<dbReference type="PANTHER" id="PTHR30069:SF50">
    <property type="entry name" value="TONB-DEPENDENT RECEPTOR HI_1217-RELATED"/>
    <property type="match status" value="1"/>
</dbReference>
<dbReference type="Proteomes" id="UP001253545">
    <property type="component" value="Unassembled WGS sequence"/>
</dbReference>
<dbReference type="Gene3D" id="2.170.130.10">
    <property type="entry name" value="TonB-dependent receptor, plug domain"/>
    <property type="match status" value="1"/>
</dbReference>
<dbReference type="Pfam" id="PF07715">
    <property type="entry name" value="Plug"/>
    <property type="match status" value="1"/>
</dbReference>
<proteinExistence type="predicted"/>
<dbReference type="InterPro" id="IPR012910">
    <property type="entry name" value="Plug_dom"/>
</dbReference>
<dbReference type="Gene3D" id="2.40.170.20">
    <property type="entry name" value="TonB-dependent receptor, beta-barrel domain"/>
    <property type="match status" value="1"/>
</dbReference>
<evidence type="ECO:0000256" key="6">
    <source>
        <dbReference type="ARBA" id="ARBA00023077"/>
    </source>
</evidence>
<keyword evidence="10" id="KW-0675">Receptor</keyword>
<reference evidence="10 11" key="1">
    <citation type="submission" date="2023-09" db="EMBL/GenBank/DDBJ databases">
        <authorList>
            <person name="Rey-Velasco X."/>
        </authorList>
    </citation>
    <scope>NUCLEOTIDE SEQUENCE [LARGE SCALE GENOMIC DNA]</scope>
    <source>
        <strain evidence="10 11">P117</strain>
    </source>
</reference>
<dbReference type="RefSeq" id="WP_311368420.1">
    <property type="nucleotide sequence ID" value="NZ_JAVRHX010000002.1"/>
</dbReference>
<sequence length="633" mass="70844">MNHKRFPTGLLFTFIVFLPIIFAHVAYASDQFVDRISVVGKAPTYLNDLNGIAPITSIDIQSESNLLSVADVFNSTPQVNYNGQGGLLQTLSIRGLSRWRILTMVEGVPIYTERRAGNAAEFIAPSFIGNAYVLSGAASTQLGSGALGGGIDLRLATTLDPTITATYAHQQDYRSLQILAGQELSKSTLYWGANVRKANRGADGFDHAIFNAFEQSSAWIRSVTEEGFVKDALLLVSSSNNIDKASADLPQDRQTLYPNNNHWLAKLTFNWMNAEVYAHSASLDTQILRPGQRINLLQNKALGWGARIGDVFSANEWLINWEFALNARNGVEANEQELSLMENLVFDRTNLEGRQNAWHFSLTSRRDWHNWVLSGGFRWEKMFQYGGLNAEQRVQDTNFSGFIGARKIWKKHWSTGVYLSSGFRVPTLTERFFFGSTPRGITQGEQALLTEDTTNMQSDIEYQSDNIAVNVSLFHQSIDNYIERVSLNDNLAQYKNLKDAVIQGVNYIASWTLSPSVYVKIQGQWLWGEDNSGDAVNDISPNQHEFRLGWQSDLTSLWLNMTYRQKHNKPGTAELQTGDVVYFKVGYEQILSSALTASLNISNLTDKGYPVSTDELAPNALGRNIELNMVYTF</sequence>
<evidence type="ECO:0000256" key="2">
    <source>
        <dbReference type="ARBA" id="ARBA00022448"/>
    </source>
</evidence>
<comment type="subcellular location">
    <subcellularLocation>
        <location evidence="1">Cell outer membrane</location>
        <topology evidence="1">Multi-pass membrane protein</topology>
    </subcellularLocation>
</comment>
<evidence type="ECO:0000256" key="4">
    <source>
        <dbReference type="ARBA" id="ARBA00022692"/>
    </source>
</evidence>
<keyword evidence="6" id="KW-0798">TonB box</keyword>
<gene>
    <name evidence="10" type="ORF">RM552_08620</name>
</gene>
<keyword evidence="5" id="KW-0732">Signal</keyword>